<reference evidence="2" key="1">
    <citation type="submission" date="2013-10" db="EMBL/GenBank/DDBJ databases">
        <title>Genomic analysis of the causative agents of coccidiosis in chickens.</title>
        <authorList>
            <person name="Reid A.J."/>
            <person name="Blake D."/>
            <person name="Billington K."/>
            <person name="Browne H."/>
            <person name="Dunn M."/>
            <person name="Hung S."/>
            <person name="Kawahara F."/>
            <person name="Miranda-Saavedra D."/>
            <person name="Mourier T."/>
            <person name="Nagra H."/>
            <person name="Otto T.D."/>
            <person name="Rawlings N."/>
            <person name="Sanchez A."/>
            <person name="Sanders M."/>
            <person name="Subramaniam C."/>
            <person name="Tay Y."/>
            <person name="Dear P."/>
            <person name="Doerig C."/>
            <person name="Gruber A."/>
            <person name="Parkinson J."/>
            <person name="Shirley M."/>
            <person name="Wan K.L."/>
            <person name="Berriman M."/>
            <person name="Tomley F."/>
            <person name="Pain A."/>
        </authorList>
    </citation>
    <scope>NUCLEOTIDE SEQUENCE [LARGE SCALE GENOMIC DNA]</scope>
    <source>
        <strain evidence="2">Weybridge</strain>
    </source>
</reference>
<gene>
    <name evidence="2" type="ORF">EMWEY_00043450</name>
</gene>
<organism evidence="2 3">
    <name type="scientific">Eimeria maxima</name>
    <name type="common">Coccidian parasite</name>
    <dbReference type="NCBI Taxonomy" id="5804"/>
    <lineage>
        <taxon>Eukaryota</taxon>
        <taxon>Sar</taxon>
        <taxon>Alveolata</taxon>
        <taxon>Apicomplexa</taxon>
        <taxon>Conoidasida</taxon>
        <taxon>Coccidia</taxon>
        <taxon>Eucoccidiorida</taxon>
        <taxon>Eimeriorina</taxon>
        <taxon>Eimeriidae</taxon>
        <taxon>Eimeria</taxon>
    </lineage>
</organism>
<evidence type="ECO:0000313" key="2">
    <source>
        <dbReference type="EMBL" id="CDJ61650.1"/>
    </source>
</evidence>
<evidence type="ECO:0000313" key="3">
    <source>
        <dbReference type="Proteomes" id="UP000030763"/>
    </source>
</evidence>
<feature type="region of interest" description="Disordered" evidence="1">
    <location>
        <begin position="1"/>
        <end position="41"/>
    </location>
</feature>
<dbReference type="Proteomes" id="UP000030763">
    <property type="component" value="Unassembled WGS sequence"/>
</dbReference>
<dbReference type="VEuPathDB" id="ToxoDB:EMWEY_00043450"/>
<sequence length="200" mass="20748">MQRVSAHGHPAGRTGLSASLHSTAAPTSGFFGPNAQPQSRGGLVMVQGAPTGVPVVASMGQGPPTMHADAFSERPATARSASGSLRTSVNANAITSGPPTAAATITTAETPRLPQSAPLAMPVAVLPQRVPSRRGEVPIAPREEVGALLPEFQFTDRPSWLRRALVILIMACVSPSLLKEDPFPPLRQIISRQAPFRGGG</sequence>
<dbReference type="OrthoDB" id="348074at2759"/>
<dbReference type="AlphaFoldDB" id="U6MJ29"/>
<reference evidence="2" key="2">
    <citation type="submission" date="2013-10" db="EMBL/GenBank/DDBJ databases">
        <authorList>
            <person name="Aslett M."/>
        </authorList>
    </citation>
    <scope>NUCLEOTIDE SEQUENCE [LARGE SCALE GENOMIC DNA]</scope>
    <source>
        <strain evidence="2">Weybridge</strain>
    </source>
</reference>
<accession>U6MJ29</accession>
<feature type="compositionally biased region" description="Polar residues" evidence="1">
    <location>
        <begin position="16"/>
        <end position="26"/>
    </location>
</feature>
<evidence type="ECO:0000256" key="1">
    <source>
        <dbReference type="SAM" id="MobiDB-lite"/>
    </source>
</evidence>
<proteinExistence type="predicted"/>
<keyword evidence="3" id="KW-1185">Reference proteome</keyword>
<dbReference type="EMBL" id="HG722168">
    <property type="protein sequence ID" value="CDJ61650.1"/>
    <property type="molecule type" value="Genomic_DNA"/>
</dbReference>
<name>U6MJ29_EIMMA</name>
<dbReference type="GeneID" id="25338331"/>
<protein>
    <submittedName>
        <fullName evidence="2">Uncharacterized protein</fullName>
    </submittedName>
</protein>
<dbReference type="OMA" id="ILIMACV"/>
<dbReference type="RefSeq" id="XP_013338300.1">
    <property type="nucleotide sequence ID" value="XM_013482846.1"/>
</dbReference>